<name>A0A656YVG2_9EURY</name>
<dbReference type="Gene3D" id="3.10.580.10">
    <property type="entry name" value="CBS-domain"/>
    <property type="match status" value="1"/>
</dbReference>
<feature type="domain" description="CBS" evidence="2">
    <location>
        <begin position="1"/>
        <end position="57"/>
    </location>
</feature>
<evidence type="ECO:0000313" key="4">
    <source>
        <dbReference type="Proteomes" id="UP000070257"/>
    </source>
</evidence>
<proteinExistence type="predicted"/>
<dbReference type="AlphaFoldDB" id="A0A656YVG2"/>
<gene>
    <name evidence="3" type="ORF">AKJ39_04370</name>
</gene>
<reference evidence="3 4" key="1">
    <citation type="journal article" date="2016" name="Sci. Rep.">
        <title>Metabolic traits of an uncultured archaeal lineage -MSBL1- from brine pools of the Red Sea.</title>
        <authorList>
            <person name="Mwirichia R."/>
            <person name="Alam I."/>
            <person name="Rashid M."/>
            <person name="Vinu M."/>
            <person name="Ba-Alawi W."/>
            <person name="Anthony Kamau A."/>
            <person name="Kamanda Ngugi D."/>
            <person name="Goker M."/>
            <person name="Klenk H.P."/>
            <person name="Bajic V."/>
            <person name="Stingl U."/>
        </authorList>
    </citation>
    <scope>NUCLEOTIDE SEQUENCE [LARGE SCALE GENOMIC DNA]</scope>
    <source>
        <strain evidence="3">SCGC-AAA259J03</strain>
    </source>
</reference>
<dbReference type="SMART" id="SM00116">
    <property type="entry name" value="CBS"/>
    <property type="match status" value="1"/>
</dbReference>
<dbReference type="Pfam" id="PF00571">
    <property type="entry name" value="CBS"/>
    <property type="match status" value="1"/>
</dbReference>
<organism evidence="3 4">
    <name type="scientific">candidate division MSBL1 archaeon SCGC-AAA259J03</name>
    <dbReference type="NCBI Taxonomy" id="1698269"/>
    <lineage>
        <taxon>Archaea</taxon>
        <taxon>Methanobacteriati</taxon>
        <taxon>Methanobacteriota</taxon>
        <taxon>candidate division MSBL1</taxon>
    </lineage>
</organism>
<evidence type="ECO:0000313" key="3">
    <source>
        <dbReference type="EMBL" id="KXA96621.1"/>
    </source>
</evidence>
<sequence>MTAEVITAAPDESITSVTGKMEKHNISAVPVIEKSGKILGIITSDLISRLVKRGGLSNSNDQEI</sequence>
<keyword evidence="1" id="KW-0129">CBS domain</keyword>
<dbReference type="InterPro" id="IPR046342">
    <property type="entry name" value="CBS_dom_sf"/>
</dbReference>
<evidence type="ECO:0000259" key="2">
    <source>
        <dbReference type="PROSITE" id="PS51371"/>
    </source>
</evidence>
<protein>
    <recommendedName>
        <fullName evidence="2">CBS domain-containing protein</fullName>
    </recommendedName>
</protein>
<feature type="non-terminal residue" evidence="3">
    <location>
        <position position="1"/>
    </location>
</feature>
<evidence type="ECO:0000256" key="1">
    <source>
        <dbReference type="PROSITE-ProRule" id="PRU00703"/>
    </source>
</evidence>
<dbReference type="SUPFAM" id="SSF54631">
    <property type="entry name" value="CBS-domain pair"/>
    <property type="match status" value="1"/>
</dbReference>
<keyword evidence="4" id="KW-1185">Reference proteome</keyword>
<dbReference type="EMBL" id="LHXT01000092">
    <property type="protein sequence ID" value="KXA96621.1"/>
    <property type="molecule type" value="Genomic_DNA"/>
</dbReference>
<dbReference type="InterPro" id="IPR000644">
    <property type="entry name" value="CBS_dom"/>
</dbReference>
<dbReference type="PROSITE" id="PS51371">
    <property type="entry name" value="CBS"/>
    <property type="match status" value="1"/>
</dbReference>
<comment type="caution">
    <text evidence="3">The sequence shown here is derived from an EMBL/GenBank/DDBJ whole genome shotgun (WGS) entry which is preliminary data.</text>
</comment>
<accession>A0A656YVG2</accession>
<dbReference type="Proteomes" id="UP000070257">
    <property type="component" value="Unassembled WGS sequence"/>
</dbReference>